<evidence type="ECO:0000259" key="7">
    <source>
        <dbReference type="Pfam" id="PF00892"/>
    </source>
</evidence>
<feature type="transmembrane region" description="Helical" evidence="6">
    <location>
        <begin position="50"/>
        <end position="70"/>
    </location>
</feature>
<proteinExistence type="inferred from homology"/>
<dbReference type="SUPFAM" id="SSF103481">
    <property type="entry name" value="Multidrug resistance efflux transporter EmrE"/>
    <property type="match status" value="2"/>
</dbReference>
<dbReference type="PANTHER" id="PTHR32322:SF2">
    <property type="entry name" value="EAMA DOMAIN-CONTAINING PROTEIN"/>
    <property type="match status" value="1"/>
</dbReference>
<feature type="transmembrane region" description="Helical" evidence="6">
    <location>
        <begin position="137"/>
        <end position="159"/>
    </location>
</feature>
<evidence type="ECO:0000313" key="8">
    <source>
        <dbReference type="EMBL" id="RAJ05581.1"/>
    </source>
</evidence>
<evidence type="ECO:0000256" key="3">
    <source>
        <dbReference type="ARBA" id="ARBA00022692"/>
    </source>
</evidence>
<evidence type="ECO:0000256" key="2">
    <source>
        <dbReference type="ARBA" id="ARBA00007362"/>
    </source>
</evidence>
<dbReference type="GO" id="GO:0016020">
    <property type="term" value="C:membrane"/>
    <property type="evidence" value="ECO:0007669"/>
    <property type="project" value="UniProtKB-SubCell"/>
</dbReference>
<reference evidence="8 9" key="1">
    <citation type="submission" date="2018-06" db="EMBL/GenBank/DDBJ databases">
        <title>Genomic Encyclopedia of Archaeal and Bacterial Type Strains, Phase II (KMG-II): from individual species to whole genera.</title>
        <authorList>
            <person name="Goeker M."/>
        </authorList>
    </citation>
    <scope>NUCLEOTIDE SEQUENCE [LARGE SCALE GENOMIC DNA]</scope>
    <source>
        <strain evidence="8 9">DSM 23522</strain>
    </source>
</reference>
<accession>A0A327QMV6</accession>
<keyword evidence="9" id="KW-1185">Reference proteome</keyword>
<feature type="domain" description="EamA" evidence="7">
    <location>
        <begin position="26"/>
        <end position="152"/>
    </location>
</feature>
<dbReference type="EMBL" id="QLLN01000012">
    <property type="protein sequence ID" value="RAJ05581.1"/>
    <property type="molecule type" value="Genomic_DNA"/>
</dbReference>
<keyword evidence="4 6" id="KW-1133">Transmembrane helix</keyword>
<feature type="transmembrane region" description="Helical" evidence="6">
    <location>
        <begin position="227"/>
        <end position="245"/>
    </location>
</feature>
<keyword evidence="5 6" id="KW-0472">Membrane</keyword>
<comment type="subcellular location">
    <subcellularLocation>
        <location evidence="1">Membrane</location>
        <topology evidence="1">Multi-pass membrane protein</topology>
    </subcellularLocation>
</comment>
<dbReference type="AlphaFoldDB" id="A0A327QMV6"/>
<dbReference type="InterPro" id="IPR050638">
    <property type="entry name" value="AA-Vitamin_Transporters"/>
</dbReference>
<feature type="transmembrane region" description="Helical" evidence="6">
    <location>
        <begin position="165"/>
        <end position="183"/>
    </location>
</feature>
<gene>
    <name evidence="8" type="ORF">LV92_04289</name>
</gene>
<evidence type="ECO:0000256" key="5">
    <source>
        <dbReference type="ARBA" id="ARBA00023136"/>
    </source>
</evidence>
<organism evidence="8 9">
    <name type="scientific">Arenibacter echinorum</name>
    <dbReference type="NCBI Taxonomy" id="440515"/>
    <lineage>
        <taxon>Bacteria</taxon>
        <taxon>Pseudomonadati</taxon>
        <taxon>Bacteroidota</taxon>
        <taxon>Flavobacteriia</taxon>
        <taxon>Flavobacteriales</taxon>
        <taxon>Flavobacteriaceae</taxon>
        <taxon>Arenibacter</taxon>
    </lineage>
</organism>
<feature type="transmembrane region" description="Helical" evidence="6">
    <location>
        <begin position="108"/>
        <end position="130"/>
    </location>
</feature>
<evidence type="ECO:0000313" key="9">
    <source>
        <dbReference type="Proteomes" id="UP000249696"/>
    </source>
</evidence>
<name>A0A327QMV6_9FLAO</name>
<feature type="transmembrane region" description="Helical" evidence="6">
    <location>
        <begin position="26"/>
        <end position="44"/>
    </location>
</feature>
<feature type="transmembrane region" description="Helical" evidence="6">
    <location>
        <begin position="282"/>
        <end position="299"/>
    </location>
</feature>
<comment type="caution">
    <text evidence="8">The sequence shown here is derived from an EMBL/GenBank/DDBJ whole genome shotgun (WGS) entry which is preliminary data.</text>
</comment>
<keyword evidence="3 6" id="KW-0812">Transmembrane</keyword>
<dbReference type="PANTHER" id="PTHR32322">
    <property type="entry name" value="INNER MEMBRANE TRANSPORTER"/>
    <property type="match status" value="1"/>
</dbReference>
<evidence type="ECO:0000256" key="4">
    <source>
        <dbReference type="ARBA" id="ARBA00022989"/>
    </source>
</evidence>
<comment type="similarity">
    <text evidence="2">Belongs to the EamA transporter family.</text>
</comment>
<feature type="transmembrane region" description="Helical" evidence="6">
    <location>
        <begin position="257"/>
        <end position="276"/>
    </location>
</feature>
<dbReference type="Proteomes" id="UP000249696">
    <property type="component" value="Unassembled WGS sequence"/>
</dbReference>
<feature type="transmembrane region" description="Helical" evidence="6">
    <location>
        <begin position="195"/>
        <end position="215"/>
    </location>
</feature>
<dbReference type="InterPro" id="IPR037185">
    <property type="entry name" value="EmrE-like"/>
</dbReference>
<dbReference type="Pfam" id="PF00892">
    <property type="entry name" value="EamA"/>
    <property type="match status" value="2"/>
</dbReference>
<protein>
    <submittedName>
        <fullName evidence="8">Drug/metabolite transporter (DMT)-like permease</fullName>
    </submittedName>
</protein>
<evidence type="ECO:0000256" key="6">
    <source>
        <dbReference type="SAM" id="Phobius"/>
    </source>
</evidence>
<sequence>MSHEKRQVFLFPIFVHFLEMITKPRIALIIGIICISIFPVLVKLNYTPGLISAFYRMTIALGIILPYALYTKQLKIPETRTFILAVLCGICFGSDVAVWNIAIQESTATQASFLTNLSPVWVGIGTFFFLKPKPSVNFWIGTVIAVLGMITLVGFKFFALLSFDIGFSFGLLSGVFYATYILISKEVLAKISIVNFMTLSLISSSLFLGILSYVLGEPFNGFSNIGWFVLFIQGLVCQLLAWLSISYSTQHMRATRVSLSLLAQAILATILAWVFLNELITPQMILGGIILLFGIRLTFYDKPLVIPVRTKAKLPPL</sequence>
<feature type="domain" description="EamA" evidence="7">
    <location>
        <begin position="165"/>
        <end position="299"/>
    </location>
</feature>
<evidence type="ECO:0000256" key="1">
    <source>
        <dbReference type="ARBA" id="ARBA00004141"/>
    </source>
</evidence>
<feature type="transmembrane region" description="Helical" evidence="6">
    <location>
        <begin position="82"/>
        <end position="102"/>
    </location>
</feature>
<dbReference type="InterPro" id="IPR000620">
    <property type="entry name" value="EamA_dom"/>
</dbReference>